<sequence length="125" mass="14321">MKEQITIQIKDKQYPLYLTIGDLRMLERGIGHSVLSIMSGNTVDDAVSYIMTDELVELIRWGIHDDKHGKRTDDECYDFLQAYCDSGHNYDEATALFIRAVWNTGLFVPLPGLKPKNARMAEQKK</sequence>
<evidence type="ECO:0008006" key="3">
    <source>
        <dbReference type="Google" id="ProtNLM"/>
    </source>
</evidence>
<proteinExistence type="predicted"/>
<accession>A0ABW7DL96</accession>
<evidence type="ECO:0000313" key="2">
    <source>
        <dbReference type="Proteomes" id="UP001605989"/>
    </source>
</evidence>
<gene>
    <name evidence="1" type="ORF">ACGTZG_00430</name>
</gene>
<protein>
    <recommendedName>
        <fullName evidence="3">Phage protein</fullName>
    </recommendedName>
</protein>
<reference evidence="1 2" key="1">
    <citation type="submission" date="2024-10" db="EMBL/GenBank/DDBJ databases">
        <authorList>
            <person name="Sang B.-I."/>
            <person name="Prabhaharan D."/>
        </authorList>
    </citation>
    <scope>NUCLEOTIDE SEQUENCE [LARGE SCALE GENOMIC DNA]</scope>
    <source>
        <strain evidence="1 2">MH</strain>
    </source>
</reference>
<dbReference type="RefSeq" id="WP_113855926.1">
    <property type="nucleotide sequence ID" value="NZ_CP011940.1"/>
</dbReference>
<keyword evidence="2" id="KW-1185">Reference proteome</keyword>
<organism evidence="1 2">
    <name type="scientific">Megasphaera hexanoica</name>
    <dbReference type="NCBI Taxonomy" id="1675036"/>
    <lineage>
        <taxon>Bacteria</taxon>
        <taxon>Bacillati</taxon>
        <taxon>Bacillota</taxon>
        <taxon>Negativicutes</taxon>
        <taxon>Veillonellales</taxon>
        <taxon>Veillonellaceae</taxon>
        <taxon>Megasphaera</taxon>
    </lineage>
</organism>
<dbReference type="Proteomes" id="UP001605989">
    <property type="component" value="Unassembled WGS sequence"/>
</dbReference>
<dbReference type="EMBL" id="JBIEKR010000001">
    <property type="protein sequence ID" value="MFG6271652.1"/>
    <property type="molecule type" value="Genomic_DNA"/>
</dbReference>
<evidence type="ECO:0000313" key="1">
    <source>
        <dbReference type="EMBL" id="MFG6271652.1"/>
    </source>
</evidence>
<name>A0ABW7DL96_9FIRM</name>
<comment type="caution">
    <text evidence="1">The sequence shown here is derived from an EMBL/GenBank/DDBJ whole genome shotgun (WGS) entry which is preliminary data.</text>
</comment>